<proteinExistence type="predicted"/>
<evidence type="ECO:0008006" key="4">
    <source>
        <dbReference type="Google" id="ProtNLM"/>
    </source>
</evidence>
<feature type="transmembrane region" description="Helical" evidence="1">
    <location>
        <begin position="54"/>
        <end position="73"/>
    </location>
</feature>
<keyword evidence="3" id="KW-1185">Reference proteome</keyword>
<dbReference type="AlphaFoldDB" id="D3PXJ2"/>
<dbReference type="OrthoDB" id="8159487at2"/>
<dbReference type="EMBL" id="CP001778">
    <property type="protein sequence ID" value="ADD43322.1"/>
    <property type="molecule type" value="Genomic_DNA"/>
</dbReference>
<protein>
    <recommendedName>
        <fullName evidence="4">DUF998 domain-containing protein</fullName>
    </recommendedName>
</protein>
<dbReference type="InterPro" id="IPR009339">
    <property type="entry name" value="DUF998"/>
</dbReference>
<dbReference type="HOGENOM" id="CLU_094600_1_0_11"/>
<keyword evidence="1" id="KW-0812">Transmembrane</keyword>
<dbReference type="KEGG" id="sna:Snas_3664"/>
<dbReference type="eggNOG" id="COG3371">
    <property type="taxonomic scope" value="Bacteria"/>
</dbReference>
<evidence type="ECO:0000313" key="2">
    <source>
        <dbReference type="EMBL" id="ADD43322.1"/>
    </source>
</evidence>
<sequence length="228" mass="23686">MVSWRRVEPLLRIAGVVGPLLLLLVILADGATRPGYSPWSHGVSQLTQGDRAGWERATYVICGLLVLGFGGGVGRRTAGAPGGKWGPWLVGAIGAGLVVAGIFPTDPALGYPPGEADVVTVSGRLHQVGGSLLFIGLIGGCFVLARYFGHRSRRGWRLLSIVIGVAVSVTAMAAGLLYRLATVNDVTGAPVGALELTAFVLGFGWLAMVAWRGDVAGTSGSARERERS</sequence>
<dbReference type="STRING" id="446470.Snas_3664"/>
<feature type="transmembrane region" description="Helical" evidence="1">
    <location>
        <begin position="85"/>
        <end position="105"/>
    </location>
</feature>
<name>D3PXJ2_STANL</name>
<feature type="transmembrane region" description="Helical" evidence="1">
    <location>
        <begin position="125"/>
        <end position="145"/>
    </location>
</feature>
<accession>D3PXJ2</accession>
<evidence type="ECO:0000313" key="3">
    <source>
        <dbReference type="Proteomes" id="UP000000844"/>
    </source>
</evidence>
<keyword evidence="1" id="KW-1133">Transmembrane helix</keyword>
<reference evidence="2 3" key="1">
    <citation type="journal article" date="2009" name="Stand. Genomic Sci.">
        <title>Complete genome sequence of Stackebrandtia nassauensis type strain (LLR-40K-21).</title>
        <authorList>
            <person name="Munk C."/>
            <person name="Lapidus A."/>
            <person name="Copeland A."/>
            <person name="Jando M."/>
            <person name="Mayilraj S."/>
            <person name="Glavina Del Rio T."/>
            <person name="Nolan M."/>
            <person name="Chen F."/>
            <person name="Lucas S."/>
            <person name="Tice H."/>
            <person name="Cheng J.F."/>
            <person name="Han C."/>
            <person name="Detter J.C."/>
            <person name="Bruce D."/>
            <person name="Goodwin L."/>
            <person name="Chain P."/>
            <person name="Pitluck S."/>
            <person name="Goker M."/>
            <person name="Ovchinikova G."/>
            <person name="Pati A."/>
            <person name="Ivanova N."/>
            <person name="Mavromatis K."/>
            <person name="Chen A."/>
            <person name="Palaniappan K."/>
            <person name="Land M."/>
            <person name="Hauser L."/>
            <person name="Chang Y.J."/>
            <person name="Jeffries C.D."/>
            <person name="Bristow J."/>
            <person name="Eisen J.A."/>
            <person name="Markowitz V."/>
            <person name="Hugenholtz P."/>
            <person name="Kyrpides N.C."/>
            <person name="Klenk H.P."/>
        </authorList>
    </citation>
    <scope>NUCLEOTIDE SEQUENCE [LARGE SCALE GENOMIC DNA]</scope>
    <source>
        <strain evidence="3">DSM 44728 / CIP 108903 / NRRL B-16338 / NBRC 102104 / LLR-40K-21</strain>
    </source>
</reference>
<keyword evidence="1" id="KW-0472">Membrane</keyword>
<dbReference type="RefSeq" id="WP_013018893.1">
    <property type="nucleotide sequence ID" value="NC_013947.1"/>
</dbReference>
<feature type="transmembrane region" description="Helical" evidence="1">
    <location>
        <begin position="190"/>
        <end position="211"/>
    </location>
</feature>
<gene>
    <name evidence="2" type="ordered locus">Snas_3664</name>
</gene>
<feature type="transmembrane region" description="Helical" evidence="1">
    <location>
        <begin position="157"/>
        <end position="178"/>
    </location>
</feature>
<dbReference type="Proteomes" id="UP000000844">
    <property type="component" value="Chromosome"/>
</dbReference>
<organism evidence="2 3">
    <name type="scientific">Stackebrandtia nassauensis (strain DSM 44728 / CIP 108903 / NRRL B-16338 / NBRC 102104 / LLR-40K-21)</name>
    <dbReference type="NCBI Taxonomy" id="446470"/>
    <lineage>
        <taxon>Bacteria</taxon>
        <taxon>Bacillati</taxon>
        <taxon>Actinomycetota</taxon>
        <taxon>Actinomycetes</taxon>
        <taxon>Glycomycetales</taxon>
        <taxon>Glycomycetaceae</taxon>
        <taxon>Stackebrandtia</taxon>
    </lineage>
</organism>
<dbReference type="Pfam" id="PF06197">
    <property type="entry name" value="DUF998"/>
    <property type="match status" value="1"/>
</dbReference>
<evidence type="ECO:0000256" key="1">
    <source>
        <dbReference type="SAM" id="Phobius"/>
    </source>
</evidence>